<evidence type="ECO:0000313" key="1">
    <source>
        <dbReference type="EMBL" id="KAL3316382.1"/>
    </source>
</evidence>
<name>A0ABD2QA16_9PLAT</name>
<evidence type="ECO:0000313" key="2">
    <source>
        <dbReference type="Proteomes" id="UP001626550"/>
    </source>
</evidence>
<protein>
    <submittedName>
        <fullName evidence="1">Uncharacterized protein</fullName>
    </submittedName>
</protein>
<organism evidence="1 2">
    <name type="scientific">Cichlidogyrus casuarinus</name>
    <dbReference type="NCBI Taxonomy" id="1844966"/>
    <lineage>
        <taxon>Eukaryota</taxon>
        <taxon>Metazoa</taxon>
        <taxon>Spiralia</taxon>
        <taxon>Lophotrochozoa</taxon>
        <taxon>Platyhelminthes</taxon>
        <taxon>Monogenea</taxon>
        <taxon>Monopisthocotylea</taxon>
        <taxon>Dactylogyridea</taxon>
        <taxon>Ancyrocephalidae</taxon>
        <taxon>Cichlidogyrus</taxon>
    </lineage>
</organism>
<reference evidence="1 2" key="1">
    <citation type="submission" date="2024-11" db="EMBL/GenBank/DDBJ databases">
        <title>Adaptive evolution of stress response genes in parasites aligns with host niche diversity.</title>
        <authorList>
            <person name="Hahn C."/>
            <person name="Resl P."/>
        </authorList>
    </citation>
    <scope>NUCLEOTIDE SEQUENCE [LARGE SCALE GENOMIC DNA]</scope>
    <source>
        <strain evidence="1">EGGRZ-B1_66</strain>
        <tissue evidence="1">Body</tissue>
    </source>
</reference>
<dbReference type="EMBL" id="JBJKFK010000548">
    <property type="protein sequence ID" value="KAL3316382.1"/>
    <property type="molecule type" value="Genomic_DNA"/>
</dbReference>
<accession>A0ABD2QA16</accession>
<proteinExistence type="predicted"/>
<sequence>MVDSRLLRRFKRPNSSAVMCVCEQSIEKNKYQMKRLLETNRKVHANCKDKRQVLAVQRADGSSARLRQVGDQSFFKLLHLGLGPSEYVQIPGTGHAEEKHQHKRCHSHATEL</sequence>
<keyword evidence="2" id="KW-1185">Reference proteome</keyword>
<comment type="caution">
    <text evidence="1">The sequence shown here is derived from an EMBL/GenBank/DDBJ whole genome shotgun (WGS) entry which is preliminary data.</text>
</comment>
<dbReference type="Proteomes" id="UP001626550">
    <property type="component" value="Unassembled WGS sequence"/>
</dbReference>
<dbReference type="AlphaFoldDB" id="A0ABD2QA16"/>
<gene>
    <name evidence="1" type="ORF">Ciccas_004981</name>
</gene>